<feature type="compositionally biased region" description="Polar residues" evidence="1">
    <location>
        <begin position="273"/>
        <end position="288"/>
    </location>
</feature>
<reference evidence="2" key="1">
    <citation type="journal article" date="2020" name="Stud. Mycol.">
        <title>101 Dothideomycetes genomes: a test case for predicting lifestyles and emergence of pathogens.</title>
        <authorList>
            <person name="Haridas S."/>
            <person name="Albert R."/>
            <person name="Binder M."/>
            <person name="Bloem J."/>
            <person name="Labutti K."/>
            <person name="Salamov A."/>
            <person name="Andreopoulos B."/>
            <person name="Baker S."/>
            <person name="Barry K."/>
            <person name="Bills G."/>
            <person name="Bluhm B."/>
            <person name="Cannon C."/>
            <person name="Castanera R."/>
            <person name="Culley D."/>
            <person name="Daum C."/>
            <person name="Ezra D."/>
            <person name="Gonzalez J."/>
            <person name="Henrissat B."/>
            <person name="Kuo A."/>
            <person name="Liang C."/>
            <person name="Lipzen A."/>
            <person name="Lutzoni F."/>
            <person name="Magnuson J."/>
            <person name="Mondo S."/>
            <person name="Nolan M."/>
            <person name="Ohm R."/>
            <person name="Pangilinan J."/>
            <person name="Park H.-J."/>
            <person name="Ramirez L."/>
            <person name="Alfaro M."/>
            <person name="Sun H."/>
            <person name="Tritt A."/>
            <person name="Yoshinaga Y."/>
            <person name="Zwiers L.-H."/>
            <person name="Turgeon B."/>
            <person name="Goodwin S."/>
            <person name="Spatafora J."/>
            <person name="Crous P."/>
            <person name="Grigoriev I."/>
        </authorList>
    </citation>
    <scope>NUCLEOTIDE SEQUENCE</scope>
    <source>
        <strain evidence="2">CBS 133067</strain>
    </source>
</reference>
<dbReference type="EMBL" id="ML978126">
    <property type="protein sequence ID" value="KAF2099198.1"/>
    <property type="molecule type" value="Genomic_DNA"/>
</dbReference>
<proteinExistence type="predicted"/>
<evidence type="ECO:0000313" key="3">
    <source>
        <dbReference type="Proteomes" id="UP000799772"/>
    </source>
</evidence>
<feature type="region of interest" description="Disordered" evidence="1">
    <location>
        <begin position="205"/>
        <end position="240"/>
    </location>
</feature>
<feature type="non-terminal residue" evidence="2">
    <location>
        <position position="1"/>
    </location>
</feature>
<comment type="caution">
    <text evidence="2">The sequence shown here is derived from an EMBL/GenBank/DDBJ whole genome shotgun (WGS) entry which is preliminary data.</text>
</comment>
<keyword evidence="3" id="KW-1185">Reference proteome</keyword>
<evidence type="ECO:0000313" key="2">
    <source>
        <dbReference type="EMBL" id="KAF2099198.1"/>
    </source>
</evidence>
<protein>
    <submittedName>
        <fullName evidence="2">Uncharacterized protein</fullName>
    </submittedName>
</protein>
<sequence>DEVESPSVSAPHALARFEFESGRGNEGTKILMVEWEDDESTKGVRGDWHVTWEGMRAIFPAAPEEETKEADGLCPKPIEANTDGKSTVTEKGGAHRMYFLLQPGTAVPPIVALTFQPSNKENGAKETSYQTNPLPAIFPPALGASARSAGKKGVLHTIWAKQRLRSLQKEIDSESATNVESVGLTMAVQEKEWIEENFGVSAKPSGVSLTLQTSGGLENLQGQPRSPGPASPRSPGGSRLQEKLKGLRLGTTANELTLKQSNNPEGGFPPGQNPLSPESSDVAVSSFATIKGPRTQPLSSLAAKPAQRPVESQPAAARRIAPAQPPASILSQQQQMGGMGSLNSFGSMDSFGSMVPMTTSAPPPPASSALNQSKEDDEDLFALPISPRSPEMTKSPFSFAQQDTKRYLQ</sequence>
<name>A0A9P4IFS3_9PEZI</name>
<evidence type="ECO:0000256" key="1">
    <source>
        <dbReference type="SAM" id="MobiDB-lite"/>
    </source>
</evidence>
<feature type="compositionally biased region" description="Polar residues" evidence="1">
    <location>
        <begin position="207"/>
        <end position="223"/>
    </location>
</feature>
<organism evidence="2 3">
    <name type="scientific">Rhizodiscina lignyota</name>
    <dbReference type="NCBI Taxonomy" id="1504668"/>
    <lineage>
        <taxon>Eukaryota</taxon>
        <taxon>Fungi</taxon>
        <taxon>Dikarya</taxon>
        <taxon>Ascomycota</taxon>
        <taxon>Pezizomycotina</taxon>
        <taxon>Dothideomycetes</taxon>
        <taxon>Pleosporomycetidae</taxon>
        <taxon>Aulographales</taxon>
        <taxon>Rhizodiscinaceae</taxon>
        <taxon>Rhizodiscina</taxon>
    </lineage>
</organism>
<dbReference type="OrthoDB" id="5344482at2759"/>
<accession>A0A9P4IFS3</accession>
<feature type="compositionally biased region" description="Low complexity" evidence="1">
    <location>
        <begin position="312"/>
        <end position="336"/>
    </location>
</feature>
<dbReference type="Proteomes" id="UP000799772">
    <property type="component" value="Unassembled WGS sequence"/>
</dbReference>
<feature type="region of interest" description="Disordered" evidence="1">
    <location>
        <begin position="258"/>
        <end position="409"/>
    </location>
</feature>
<feature type="non-terminal residue" evidence="2">
    <location>
        <position position="409"/>
    </location>
</feature>
<dbReference type="AlphaFoldDB" id="A0A9P4IFS3"/>
<gene>
    <name evidence="2" type="ORF">NA57DRAFT_19591</name>
</gene>